<evidence type="ECO:0000256" key="3">
    <source>
        <dbReference type="ARBA" id="ARBA00022989"/>
    </source>
</evidence>
<evidence type="ECO:0000256" key="5">
    <source>
        <dbReference type="ARBA" id="ARBA00038359"/>
    </source>
</evidence>
<evidence type="ECO:0000256" key="2">
    <source>
        <dbReference type="ARBA" id="ARBA00022692"/>
    </source>
</evidence>
<dbReference type="AlphaFoldDB" id="A0A167D2X5"/>
<feature type="transmembrane region" description="Helical" evidence="6">
    <location>
        <begin position="149"/>
        <end position="175"/>
    </location>
</feature>
<evidence type="ECO:0000313" key="8">
    <source>
        <dbReference type="EMBL" id="KZL83356.1"/>
    </source>
</evidence>
<keyword evidence="3 6" id="KW-1133">Transmembrane helix</keyword>
<keyword evidence="2 6" id="KW-0812">Transmembrane</keyword>
<keyword evidence="4 6" id="KW-0472">Membrane</keyword>
<evidence type="ECO:0000313" key="9">
    <source>
        <dbReference type="Proteomes" id="UP000076584"/>
    </source>
</evidence>
<feature type="transmembrane region" description="Helical" evidence="6">
    <location>
        <begin position="124"/>
        <end position="142"/>
    </location>
</feature>
<dbReference type="InterPro" id="IPR049326">
    <property type="entry name" value="Rhodopsin_dom_fungi"/>
</dbReference>
<evidence type="ECO:0000259" key="7">
    <source>
        <dbReference type="Pfam" id="PF20684"/>
    </source>
</evidence>
<keyword evidence="9" id="KW-1185">Reference proteome</keyword>
<feature type="transmembrane region" description="Helical" evidence="6">
    <location>
        <begin position="76"/>
        <end position="96"/>
    </location>
</feature>
<reference evidence="8 9" key="1">
    <citation type="submission" date="2015-06" db="EMBL/GenBank/DDBJ databases">
        <title>Survival trade-offs in plant roots during colonization by closely related pathogenic and mutualistic fungi.</title>
        <authorList>
            <person name="Hacquard S."/>
            <person name="Kracher B."/>
            <person name="Hiruma K."/>
            <person name="Weinman A."/>
            <person name="Muench P."/>
            <person name="Garrido Oter R."/>
            <person name="Ver Loren van Themaat E."/>
            <person name="Dallerey J.-F."/>
            <person name="Damm U."/>
            <person name="Henrissat B."/>
            <person name="Lespinet O."/>
            <person name="Thon M."/>
            <person name="Kemen E."/>
            <person name="McHardy A.C."/>
            <person name="Schulze-Lefert P."/>
            <person name="O'Connell R.J."/>
        </authorList>
    </citation>
    <scope>NUCLEOTIDE SEQUENCE [LARGE SCALE GENOMIC DNA]</scope>
    <source>
        <strain evidence="8 9">MAFF 238704</strain>
    </source>
</reference>
<dbReference type="PANTHER" id="PTHR33048:SF47">
    <property type="entry name" value="INTEGRAL MEMBRANE PROTEIN-RELATED"/>
    <property type="match status" value="1"/>
</dbReference>
<feature type="transmembrane region" description="Helical" evidence="6">
    <location>
        <begin position="233"/>
        <end position="255"/>
    </location>
</feature>
<evidence type="ECO:0000256" key="4">
    <source>
        <dbReference type="ARBA" id="ARBA00023136"/>
    </source>
</evidence>
<feature type="transmembrane region" description="Helical" evidence="6">
    <location>
        <begin position="37"/>
        <end position="56"/>
    </location>
</feature>
<feature type="domain" description="Rhodopsin" evidence="7">
    <location>
        <begin position="52"/>
        <end position="300"/>
    </location>
</feature>
<feature type="transmembrane region" description="Helical" evidence="6">
    <location>
        <begin position="275"/>
        <end position="295"/>
    </location>
</feature>
<dbReference type="Pfam" id="PF20684">
    <property type="entry name" value="Fung_rhodopsin"/>
    <property type="match status" value="1"/>
</dbReference>
<accession>A0A167D2X5</accession>
<comment type="caution">
    <text evidence="8">The sequence shown here is derived from an EMBL/GenBank/DDBJ whole genome shotgun (WGS) entry which is preliminary data.</text>
</comment>
<feature type="transmembrane region" description="Helical" evidence="6">
    <location>
        <begin position="195"/>
        <end position="221"/>
    </location>
</feature>
<comment type="subcellular location">
    <subcellularLocation>
        <location evidence="1">Membrane</location>
        <topology evidence="1">Multi-pass membrane protein</topology>
    </subcellularLocation>
</comment>
<proteinExistence type="inferred from homology"/>
<name>A0A167D2X5_COLIC</name>
<organism evidence="8 9">
    <name type="scientific">Colletotrichum incanum</name>
    <name type="common">Soybean anthracnose fungus</name>
    <dbReference type="NCBI Taxonomy" id="1573173"/>
    <lineage>
        <taxon>Eukaryota</taxon>
        <taxon>Fungi</taxon>
        <taxon>Dikarya</taxon>
        <taxon>Ascomycota</taxon>
        <taxon>Pezizomycotina</taxon>
        <taxon>Sordariomycetes</taxon>
        <taxon>Hypocreomycetidae</taxon>
        <taxon>Glomerellales</taxon>
        <taxon>Glomerellaceae</taxon>
        <taxon>Colletotrichum</taxon>
        <taxon>Colletotrichum spaethianum species complex</taxon>
    </lineage>
</organism>
<evidence type="ECO:0000256" key="1">
    <source>
        <dbReference type="ARBA" id="ARBA00004141"/>
    </source>
</evidence>
<dbReference type="InterPro" id="IPR052337">
    <property type="entry name" value="SAT4-like"/>
</dbReference>
<gene>
    <name evidence="8" type="ORF">CI238_12061</name>
</gene>
<comment type="similarity">
    <text evidence="5">Belongs to the SAT4 family.</text>
</comment>
<protein>
    <submittedName>
        <fullName evidence="8">Integral membrane protein</fullName>
    </submittedName>
</protein>
<feature type="non-terminal residue" evidence="8">
    <location>
        <position position="1"/>
    </location>
</feature>
<dbReference type="EMBL" id="LFIW01001147">
    <property type="protein sequence ID" value="KZL83356.1"/>
    <property type="molecule type" value="Genomic_DNA"/>
</dbReference>
<dbReference type="GO" id="GO:0016020">
    <property type="term" value="C:membrane"/>
    <property type="evidence" value="ECO:0007669"/>
    <property type="project" value="UniProtKB-SubCell"/>
</dbReference>
<dbReference type="PANTHER" id="PTHR33048">
    <property type="entry name" value="PTH11-LIKE INTEGRAL MEMBRANE PROTEIN (AFU_ORTHOLOGUE AFUA_5G11245)"/>
    <property type="match status" value="1"/>
</dbReference>
<evidence type="ECO:0000256" key="6">
    <source>
        <dbReference type="SAM" id="Phobius"/>
    </source>
</evidence>
<dbReference type="Proteomes" id="UP000076584">
    <property type="component" value="Unassembled WGS sequence"/>
</dbReference>
<sequence length="356" mass="40069">LNMDLLVSRNKEGERMSDVARGLPQIPVGDFSRAIQVIAYVMSALSTLVIALRIYVRLKLSESRKVWGWDDTFAVLGWAPFLPSVAFLIIATYWGLGAHDTRIPEGWLIYYQIKVKEDMFWSEVQYFASTVLTKLSMAIMIVRLSTTRVYAYIIWGNMTVLGINMTICMVVLLMSCYPIPALWNERLGYCRIPNGWMLVSYAGSVVLAMVDWTCAITPFFLIQGLQMPKRRKISLQVVLSLGIIGSAAGLVRMGYYHSYDTIKHPNESLYNWGQTVLWSVLEGGLGIITCSLPPLRKIVNTYYNGSSNGKSSQSRGITVVDGTELRSLEPCKGGIPHRVMMSQEWDRLPDEQSLPN</sequence>